<organism evidence="5 6">
    <name type="scientific">Owenia fusiformis</name>
    <name type="common">Polychaete worm</name>
    <dbReference type="NCBI Taxonomy" id="6347"/>
    <lineage>
        <taxon>Eukaryota</taxon>
        <taxon>Metazoa</taxon>
        <taxon>Spiralia</taxon>
        <taxon>Lophotrochozoa</taxon>
        <taxon>Annelida</taxon>
        <taxon>Polychaeta</taxon>
        <taxon>Sedentaria</taxon>
        <taxon>Canalipalpata</taxon>
        <taxon>Sabellida</taxon>
        <taxon>Oweniida</taxon>
        <taxon>Oweniidae</taxon>
        <taxon>Owenia</taxon>
    </lineage>
</organism>
<evidence type="ECO:0000256" key="4">
    <source>
        <dbReference type="ARBA" id="ARBA00022912"/>
    </source>
</evidence>
<dbReference type="PRINTS" id="PR00700">
    <property type="entry name" value="PRTYPHPHTASE"/>
</dbReference>
<dbReference type="PANTHER" id="PTHR46198">
    <property type="entry name" value="PROTEIN-TYROSINE-PHOSPHATASE"/>
    <property type="match status" value="1"/>
</dbReference>
<dbReference type="Gene3D" id="3.90.190.10">
    <property type="entry name" value="Protein tyrosine phosphatase superfamily"/>
    <property type="match status" value="1"/>
</dbReference>
<dbReference type="InterPro" id="IPR000242">
    <property type="entry name" value="PTP_cat"/>
</dbReference>
<dbReference type="PROSITE" id="PS50056">
    <property type="entry name" value="TYR_PHOSPHATASE_2"/>
    <property type="match status" value="1"/>
</dbReference>
<dbReference type="GO" id="GO:0030054">
    <property type="term" value="C:cell junction"/>
    <property type="evidence" value="ECO:0007669"/>
    <property type="project" value="TreeGrafter"/>
</dbReference>
<dbReference type="SMART" id="SM00404">
    <property type="entry name" value="PTPc_motif"/>
    <property type="match status" value="1"/>
</dbReference>
<dbReference type="PROSITE" id="PS50055">
    <property type="entry name" value="TYR_PHOSPHATASE_PTP"/>
    <property type="match status" value="1"/>
</dbReference>
<dbReference type="EC" id="3.1.3.48" evidence="1"/>
<dbReference type="FunFam" id="3.90.190.10:FF:000020">
    <property type="entry name" value="Tyrosine-protein phosphatase non-receptor type 5"/>
    <property type="match status" value="1"/>
</dbReference>
<evidence type="ECO:0000256" key="3">
    <source>
        <dbReference type="ARBA" id="ARBA00022801"/>
    </source>
</evidence>
<dbReference type="InterPro" id="IPR008356">
    <property type="entry name" value="Tyr_Pase_KIM-con"/>
</dbReference>
<dbReference type="EMBL" id="CAIIXF020000006">
    <property type="protein sequence ID" value="CAH1787206.1"/>
    <property type="molecule type" value="Genomic_DNA"/>
</dbReference>
<dbReference type="Proteomes" id="UP000749559">
    <property type="component" value="Unassembled WGS sequence"/>
</dbReference>
<dbReference type="GO" id="GO:0004725">
    <property type="term" value="F:protein tyrosine phosphatase activity"/>
    <property type="evidence" value="ECO:0007669"/>
    <property type="project" value="UniProtKB-EC"/>
</dbReference>
<reference evidence="5" key="1">
    <citation type="submission" date="2022-03" db="EMBL/GenBank/DDBJ databases">
        <authorList>
            <person name="Martin C."/>
        </authorList>
    </citation>
    <scope>NUCLEOTIDE SEQUENCE</scope>
</reference>
<dbReference type="OrthoDB" id="9993594at2759"/>
<dbReference type="InterPro" id="IPR016130">
    <property type="entry name" value="Tyr_Pase_AS"/>
</dbReference>
<evidence type="ECO:0000313" key="5">
    <source>
        <dbReference type="EMBL" id="CAH1787206.1"/>
    </source>
</evidence>
<dbReference type="InterPro" id="IPR029021">
    <property type="entry name" value="Prot-tyrosine_phosphatase-like"/>
</dbReference>
<dbReference type="GO" id="GO:0005829">
    <property type="term" value="C:cytosol"/>
    <property type="evidence" value="ECO:0007669"/>
    <property type="project" value="TreeGrafter"/>
</dbReference>
<evidence type="ECO:0000256" key="2">
    <source>
        <dbReference type="ARBA" id="ARBA00022553"/>
    </source>
</evidence>
<accession>A0A8J1XVX5</accession>
<proteinExistence type="predicted"/>
<keyword evidence="4" id="KW-0904">Protein phosphatase</keyword>
<dbReference type="PANTHER" id="PTHR46198:SF4">
    <property type="entry name" value="PROTEIN-TYROSINE-PHOSPHATASE"/>
    <property type="match status" value="1"/>
</dbReference>
<dbReference type="PRINTS" id="PR01778">
    <property type="entry name" value="KIMPTPASE"/>
</dbReference>
<dbReference type="SUPFAM" id="SSF52799">
    <property type="entry name" value="(Phosphotyrosine protein) phosphatases II"/>
    <property type="match status" value="1"/>
</dbReference>
<dbReference type="InterPro" id="IPR003595">
    <property type="entry name" value="Tyr_Pase_cat"/>
</dbReference>
<dbReference type="PROSITE" id="PS00383">
    <property type="entry name" value="TYR_PHOSPHATASE_1"/>
    <property type="match status" value="1"/>
</dbReference>
<keyword evidence="2" id="KW-0597">Phosphoprotein</keyword>
<dbReference type="SMART" id="SM00194">
    <property type="entry name" value="PTPc"/>
    <property type="match status" value="1"/>
</dbReference>
<dbReference type="InterPro" id="IPR000387">
    <property type="entry name" value="Tyr_Pase_dom"/>
</dbReference>
<keyword evidence="6" id="KW-1185">Reference proteome</keyword>
<sequence>MALNSLITSYNMVKAGILHNVLFKRSDDGPLGTTTMPDGSHSSTTTLRFGSSHEEDIVIHGNYSYPFAFWNLPFFPYIVCGAVVALVLIVVLIVVLCYFCHKKKGDSDISRDGQQICVYPVAKLNLKNEMYIQPEAGNVYLHQTSGPLPLQPVTFIKARGLLERRGSTASLTIDLPGMSPVKVPNPNPTPKESHAEEFLLSAGNRMSRKQLRNALKDVKALHEEFWAIPMNHPDSQKVAIAGSGMKNRYRTILPNESTRVHLEANDDDDPLSTYINANYIRGYSADPKVYIATQGVLPNTIVDFWNMIWQQDAPIIVSITKLQEKNKVKCENYIPNKTETYGNITVTVESLREKEGYQIRQITLQCKDVSKSCLHFWYTAWPDHKTPETAKQLLNLVQEVELRRLERLEDGMKPGPVVVHCSAGIGRTGCFIATSIGMTQLQQEYMVDILGIVCAMRMDRGGMIQTNEQYEFVHHALCLFEKDLPESASPHD</sequence>
<name>A0A8J1XVX5_OWEFU</name>
<gene>
    <name evidence="5" type="ORF">OFUS_LOCUS12959</name>
</gene>
<evidence type="ECO:0000256" key="1">
    <source>
        <dbReference type="ARBA" id="ARBA00013064"/>
    </source>
</evidence>
<evidence type="ECO:0000313" key="6">
    <source>
        <dbReference type="Proteomes" id="UP000749559"/>
    </source>
</evidence>
<comment type="caution">
    <text evidence="5">The sequence shown here is derived from an EMBL/GenBank/DDBJ whole genome shotgun (WGS) entry which is preliminary data.</text>
</comment>
<dbReference type="Pfam" id="PF00102">
    <property type="entry name" value="Y_phosphatase"/>
    <property type="match status" value="1"/>
</dbReference>
<protein>
    <recommendedName>
        <fullName evidence="1">protein-tyrosine-phosphatase</fullName>
        <ecNumber evidence="1">3.1.3.48</ecNumber>
    </recommendedName>
</protein>
<keyword evidence="3" id="KW-0378">Hydrolase</keyword>
<dbReference type="AlphaFoldDB" id="A0A8J1XVX5"/>
<dbReference type="GO" id="GO:0019901">
    <property type="term" value="F:protein kinase binding"/>
    <property type="evidence" value="ECO:0007669"/>
    <property type="project" value="TreeGrafter"/>
</dbReference>
<dbReference type="CDD" id="cd14547">
    <property type="entry name" value="PTPc-KIM"/>
    <property type="match status" value="1"/>
</dbReference>
<dbReference type="GO" id="GO:0005886">
    <property type="term" value="C:plasma membrane"/>
    <property type="evidence" value="ECO:0007669"/>
    <property type="project" value="TreeGrafter"/>
</dbReference>
<dbReference type="GO" id="GO:0007165">
    <property type="term" value="P:signal transduction"/>
    <property type="evidence" value="ECO:0007669"/>
    <property type="project" value="TreeGrafter"/>
</dbReference>